<gene>
    <name evidence="12" type="ORF">EPUL_005937</name>
</gene>
<dbReference type="Gene3D" id="3.40.50.300">
    <property type="entry name" value="P-loop containing nucleotide triphosphate hydrolases"/>
    <property type="match status" value="2"/>
</dbReference>
<dbReference type="InterPro" id="IPR001650">
    <property type="entry name" value="Helicase_C-like"/>
</dbReference>
<dbReference type="Pfam" id="PF00271">
    <property type="entry name" value="Helicase_C"/>
    <property type="match status" value="1"/>
</dbReference>
<keyword evidence="13" id="KW-1185">Reference proteome</keyword>
<evidence type="ECO:0000259" key="10">
    <source>
        <dbReference type="PROSITE" id="PS51192"/>
    </source>
</evidence>
<dbReference type="AlphaFoldDB" id="A0A2S4PKV5"/>
<evidence type="ECO:0000256" key="4">
    <source>
        <dbReference type="ARBA" id="ARBA00022840"/>
    </source>
</evidence>
<evidence type="ECO:0000259" key="11">
    <source>
        <dbReference type="PROSITE" id="PS51194"/>
    </source>
</evidence>
<evidence type="ECO:0000256" key="5">
    <source>
        <dbReference type="ARBA" id="ARBA00022884"/>
    </source>
</evidence>
<dbReference type="SMART" id="SM00487">
    <property type="entry name" value="DEXDc"/>
    <property type="match status" value="1"/>
</dbReference>
<feature type="domain" description="Helicase C-terminal" evidence="11">
    <location>
        <begin position="343"/>
        <end position="514"/>
    </location>
</feature>
<feature type="compositionally biased region" description="Basic and acidic residues" evidence="9">
    <location>
        <begin position="686"/>
        <end position="699"/>
    </location>
</feature>
<dbReference type="InterPro" id="IPR011545">
    <property type="entry name" value="DEAD/DEAH_box_helicase_dom"/>
</dbReference>
<dbReference type="SUPFAM" id="SSF52540">
    <property type="entry name" value="P-loop containing nucleoside triphosphate hydrolases"/>
    <property type="match status" value="2"/>
</dbReference>
<keyword evidence="4 7" id="KW-0067">ATP-binding</keyword>
<dbReference type="CDD" id="cd18787">
    <property type="entry name" value="SF2_C_DEAD"/>
    <property type="match status" value="1"/>
</dbReference>
<organism evidence="12 13">
    <name type="scientific">Erysiphe pulchra</name>
    <dbReference type="NCBI Taxonomy" id="225359"/>
    <lineage>
        <taxon>Eukaryota</taxon>
        <taxon>Fungi</taxon>
        <taxon>Dikarya</taxon>
        <taxon>Ascomycota</taxon>
        <taxon>Pezizomycotina</taxon>
        <taxon>Leotiomycetes</taxon>
        <taxon>Erysiphales</taxon>
        <taxon>Erysiphaceae</taxon>
        <taxon>Erysiphe</taxon>
    </lineage>
</organism>
<sequence length="735" mass="81200">MFNVCRRGRTSITRSLLSVRVSLQSSARPSALFPYTQINCNSLKQTKWIHLTHNLRDEILSSESRNRLQEHHKVQRFQELEDLNMVHPNIIRQITQKMKLETLTEVQVATINEALQGVDIIAQARTGTGKTLGFLIPTIQNIIKHSPELASRQRYSRARPSDIRAIIMSPTRELAEQIAVEAEKLCYNTDLVVQVAVGGNSKRQMLMKTQREGCHLLVATPGRLTDLLTDEYSGVRAPNLTTLVLDEADRLLDDGFSKDIERIVNILPPRNVQDRQTLLFSATVPREVMSLVRKTLKPDFHFVQTVKEGELATHEKVPQNIIVTPGIENWMPVLVQMAKNAIAAESLSTTTPDEEKPKPFKAIVYFSSTAQVQLAYEIITGLKADENSNASKYANHPLRPAELYIINGSMSQEGRTRAANKFRACKCGILFSTDVTARGMDFPGVSHVIQCGLPPNREQYIHRVGRTGRGDKTGEGYIIVDKASVGDAKKILRGLPVTKNESFETAQLDMSKDADVSPEVAEIMSQVAASTGRSSLRSKEAAYKSALNNIKIPDHAASLARWTKYGWGLEQPPPISSMLASKLGLRRMPGINVGPPTEFEDEPVTSRGYGGSFGGRERSGGFDRGGDRGSFGNRGVRGSYSNSRDRGGFNSRDERGSFSDRGGRSSFGDRGRSSFGDRGGRNSFGSREDRGGFGDRETRGNFGSREGRNNFGSRGGFGDRGSRGGFKSQGDRRSF</sequence>
<dbReference type="SMART" id="SM00490">
    <property type="entry name" value="HELICc"/>
    <property type="match status" value="1"/>
</dbReference>
<keyword evidence="2 7" id="KW-0378">Hydrolase</keyword>
<dbReference type="STRING" id="225359.A0A2S4PKV5"/>
<dbReference type="Pfam" id="PF00270">
    <property type="entry name" value="DEAD"/>
    <property type="match status" value="1"/>
</dbReference>
<accession>A0A2S4PKV5</accession>
<dbReference type="GO" id="GO:0005524">
    <property type="term" value="F:ATP binding"/>
    <property type="evidence" value="ECO:0007669"/>
    <property type="project" value="UniProtKB-UniRule"/>
</dbReference>
<evidence type="ECO:0000313" key="12">
    <source>
        <dbReference type="EMBL" id="POS82670.1"/>
    </source>
</evidence>
<reference evidence="12 13" key="1">
    <citation type="submission" date="2017-10" db="EMBL/GenBank/DDBJ databases">
        <title>Development of genomic resources for the powdery mildew, Erysiphe pulchra.</title>
        <authorList>
            <person name="Wadl P.A."/>
            <person name="Mack B.M."/>
            <person name="Moore G."/>
            <person name="Beltz S.B."/>
        </authorList>
    </citation>
    <scope>NUCLEOTIDE SEQUENCE [LARGE SCALE GENOMIC DNA]</scope>
    <source>
        <strain evidence="12">Cflorida</strain>
    </source>
</reference>
<protein>
    <recommendedName>
        <fullName evidence="8">ATP-dependent RNA helicase</fullName>
        <ecNumber evidence="8">3.6.4.13</ecNumber>
    </recommendedName>
</protein>
<dbReference type="EC" id="3.6.4.13" evidence="8"/>
<dbReference type="EMBL" id="PEDP01002421">
    <property type="protein sequence ID" value="POS82670.1"/>
    <property type="molecule type" value="Genomic_DNA"/>
</dbReference>
<dbReference type="CDD" id="cd17964">
    <property type="entry name" value="DEADc_MSS116"/>
    <property type="match status" value="1"/>
</dbReference>
<evidence type="ECO:0000256" key="7">
    <source>
        <dbReference type="RuleBase" id="RU000492"/>
    </source>
</evidence>
<comment type="domain">
    <text evidence="8">The Q motif is unique to and characteristic of the DEAD box family of RNA helicases and controls ATP binding and hydrolysis.</text>
</comment>
<feature type="compositionally biased region" description="Basic and acidic residues" evidence="9">
    <location>
        <begin position="643"/>
        <end position="672"/>
    </location>
</feature>
<dbReference type="PROSITE" id="PS00039">
    <property type="entry name" value="DEAD_ATP_HELICASE"/>
    <property type="match status" value="1"/>
</dbReference>
<keyword evidence="6" id="KW-0539">Nucleus</keyword>
<proteinExistence type="inferred from homology"/>
<dbReference type="PROSITE" id="PS51194">
    <property type="entry name" value="HELICASE_CTER"/>
    <property type="match status" value="1"/>
</dbReference>
<dbReference type="InterPro" id="IPR000629">
    <property type="entry name" value="RNA-helicase_DEAD-box_CS"/>
</dbReference>
<dbReference type="GO" id="GO:0016787">
    <property type="term" value="F:hydrolase activity"/>
    <property type="evidence" value="ECO:0007669"/>
    <property type="project" value="UniProtKB-KW"/>
</dbReference>
<feature type="region of interest" description="Disordered" evidence="9">
    <location>
        <begin position="592"/>
        <end position="735"/>
    </location>
</feature>
<dbReference type="PROSITE" id="PS51192">
    <property type="entry name" value="HELICASE_ATP_BIND_1"/>
    <property type="match status" value="1"/>
</dbReference>
<feature type="compositionally biased region" description="Low complexity" evidence="9">
    <location>
        <begin position="673"/>
        <end position="685"/>
    </location>
</feature>
<dbReference type="GO" id="GO:0003724">
    <property type="term" value="F:RNA helicase activity"/>
    <property type="evidence" value="ECO:0007669"/>
    <property type="project" value="UniProtKB-EC"/>
</dbReference>
<feature type="non-terminal residue" evidence="12">
    <location>
        <position position="735"/>
    </location>
</feature>
<evidence type="ECO:0000313" key="13">
    <source>
        <dbReference type="Proteomes" id="UP000237438"/>
    </source>
</evidence>
<evidence type="ECO:0000256" key="3">
    <source>
        <dbReference type="ARBA" id="ARBA00022806"/>
    </source>
</evidence>
<comment type="catalytic activity">
    <reaction evidence="8">
        <text>ATP + H2O = ADP + phosphate + H(+)</text>
        <dbReference type="Rhea" id="RHEA:13065"/>
        <dbReference type="ChEBI" id="CHEBI:15377"/>
        <dbReference type="ChEBI" id="CHEBI:15378"/>
        <dbReference type="ChEBI" id="CHEBI:30616"/>
        <dbReference type="ChEBI" id="CHEBI:43474"/>
        <dbReference type="ChEBI" id="CHEBI:456216"/>
        <dbReference type="EC" id="3.6.4.13"/>
    </reaction>
</comment>
<evidence type="ECO:0000256" key="1">
    <source>
        <dbReference type="ARBA" id="ARBA00022741"/>
    </source>
</evidence>
<dbReference type="PANTHER" id="PTHR24031">
    <property type="entry name" value="RNA HELICASE"/>
    <property type="match status" value="1"/>
</dbReference>
<keyword evidence="5 8" id="KW-0694">RNA-binding</keyword>
<evidence type="ECO:0000256" key="8">
    <source>
        <dbReference type="RuleBase" id="RU365068"/>
    </source>
</evidence>
<comment type="function">
    <text evidence="8">RNA helicase.</text>
</comment>
<feature type="domain" description="Helicase ATP-binding" evidence="10">
    <location>
        <begin position="111"/>
        <end position="302"/>
    </location>
</feature>
<dbReference type="InterPro" id="IPR027417">
    <property type="entry name" value="P-loop_NTPase"/>
</dbReference>
<evidence type="ECO:0000256" key="6">
    <source>
        <dbReference type="ARBA" id="ARBA00023242"/>
    </source>
</evidence>
<dbReference type="InterPro" id="IPR014001">
    <property type="entry name" value="Helicase_ATP-bd"/>
</dbReference>
<comment type="similarity">
    <text evidence="7">Belongs to the DEAD box helicase family.</text>
</comment>
<dbReference type="OrthoDB" id="193716at2759"/>
<comment type="caution">
    <text evidence="12">The sequence shown here is derived from an EMBL/GenBank/DDBJ whole genome shotgun (WGS) entry which is preliminary data.</text>
</comment>
<evidence type="ECO:0000256" key="2">
    <source>
        <dbReference type="ARBA" id="ARBA00022801"/>
    </source>
</evidence>
<dbReference type="Proteomes" id="UP000237438">
    <property type="component" value="Unassembled WGS sequence"/>
</dbReference>
<keyword evidence="1 7" id="KW-0547">Nucleotide-binding</keyword>
<feature type="compositionally biased region" description="Basic and acidic residues" evidence="9">
    <location>
        <begin position="615"/>
        <end position="627"/>
    </location>
</feature>
<name>A0A2S4PKV5_9PEZI</name>
<dbReference type="GO" id="GO:0003723">
    <property type="term" value="F:RNA binding"/>
    <property type="evidence" value="ECO:0007669"/>
    <property type="project" value="UniProtKB-UniRule"/>
</dbReference>
<keyword evidence="3 7" id="KW-0347">Helicase</keyword>
<evidence type="ECO:0000256" key="9">
    <source>
        <dbReference type="SAM" id="MobiDB-lite"/>
    </source>
</evidence>